<keyword evidence="1" id="KW-0812">Transmembrane</keyword>
<gene>
    <name evidence="3" type="ORF">EDC24_1916</name>
</gene>
<feature type="domain" description="YdbS-like PH" evidence="2">
    <location>
        <begin position="240"/>
        <end position="295"/>
    </location>
</feature>
<feature type="transmembrane region" description="Helical" evidence="1">
    <location>
        <begin position="366"/>
        <end position="385"/>
    </location>
</feature>
<feature type="transmembrane region" description="Helical" evidence="1">
    <location>
        <begin position="166"/>
        <end position="187"/>
    </location>
</feature>
<evidence type="ECO:0000313" key="3">
    <source>
        <dbReference type="EMBL" id="RPF53417.1"/>
    </source>
</evidence>
<dbReference type="InterPro" id="IPR005182">
    <property type="entry name" value="YdbS-like_PH"/>
</dbReference>
<dbReference type="PANTHER" id="PTHR34473">
    <property type="entry name" value="UPF0699 TRANSMEMBRANE PROTEIN YDBS"/>
    <property type="match status" value="1"/>
</dbReference>
<keyword evidence="1" id="KW-1133">Transmembrane helix</keyword>
<organism evidence="3 4">
    <name type="scientific">Aquisalibacillus elongatus</name>
    <dbReference type="NCBI Taxonomy" id="485577"/>
    <lineage>
        <taxon>Bacteria</taxon>
        <taxon>Bacillati</taxon>
        <taxon>Bacillota</taxon>
        <taxon>Bacilli</taxon>
        <taxon>Bacillales</taxon>
        <taxon>Bacillaceae</taxon>
        <taxon>Aquisalibacillus</taxon>
    </lineage>
</organism>
<feature type="transmembrane region" description="Helical" evidence="1">
    <location>
        <begin position="39"/>
        <end position="60"/>
    </location>
</feature>
<feature type="domain" description="YdbS-like PH" evidence="2">
    <location>
        <begin position="59"/>
        <end position="138"/>
    </location>
</feature>
<dbReference type="InterPro" id="IPR014529">
    <property type="entry name" value="UCP026631"/>
</dbReference>
<dbReference type="RefSeq" id="WP_124221932.1">
    <property type="nucleotide sequence ID" value="NZ_RKRF01000009.1"/>
</dbReference>
<comment type="caution">
    <text evidence="3">The sequence shown here is derived from an EMBL/GenBank/DDBJ whole genome shotgun (WGS) entry which is preliminary data.</text>
</comment>
<name>A0A3N5B7X7_9BACI</name>
<sequence>MSKLHPLAILFNIFKSVRSIMYGLLPIIVLAIGDGFFKYLFLAIGAILVITIVIGVLTWLRFTYEVTDDELHIKQGILVRKDRYISKNRIQSIDLTQGIFHRPFGLTRVDIETAGSDKDVDASLSAVHLSEGRRVKNELKGLVETGETKTEAEKQYPKRTITNRSLFIAGATSGSIGIIIGLFGLLFSQLENMIPDYVYEVGAEWLLAQAIITLVVLAIFIVVFLWLLGILGTFIKYGSFQITRFDDELLITRGLLEKKQMTIPLKRIQAVGIEEGLTRQPFGLATVYVVIAGGEIGKTADQHTLLFPILKKRDISAFLGEILPEYNHIPDEFHRPPKRAIPYYIVRSITLPVLAVIGSYLFIPLLWVYIAIFAGAMFILGYFCYRDAGYTIKGRQLMVQMRRFSKETLIIPHNRVQSVDFKKHFLHRKQGLAQAKVSILSKLAGRHLWVKELEQHHVKRISDWI</sequence>
<evidence type="ECO:0000313" key="4">
    <source>
        <dbReference type="Proteomes" id="UP000276443"/>
    </source>
</evidence>
<feature type="transmembrane region" description="Helical" evidence="1">
    <location>
        <begin position="7"/>
        <end position="33"/>
    </location>
</feature>
<feature type="transmembrane region" description="Helical" evidence="1">
    <location>
        <begin position="207"/>
        <end position="235"/>
    </location>
</feature>
<keyword evidence="4" id="KW-1185">Reference proteome</keyword>
<dbReference type="PIRSF" id="PIRSF026631">
    <property type="entry name" value="UCP026631"/>
    <property type="match status" value="1"/>
</dbReference>
<dbReference type="Pfam" id="PF03703">
    <property type="entry name" value="bPH_2"/>
    <property type="match status" value="3"/>
</dbReference>
<protein>
    <submittedName>
        <fullName evidence="3">Putative membrane protein</fullName>
    </submittedName>
</protein>
<evidence type="ECO:0000259" key="2">
    <source>
        <dbReference type="Pfam" id="PF03703"/>
    </source>
</evidence>
<dbReference type="Proteomes" id="UP000276443">
    <property type="component" value="Unassembled WGS sequence"/>
</dbReference>
<evidence type="ECO:0000256" key="1">
    <source>
        <dbReference type="SAM" id="Phobius"/>
    </source>
</evidence>
<dbReference type="OrthoDB" id="2195155at2"/>
<reference evidence="3 4" key="1">
    <citation type="submission" date="2018-11" db="EMBL/GenBank/DDBJ databases">
        <title>Genomic Encyclopedia of Type Strains, Phase IV (KMG-IV): sequencing the most valuable type-strain genomes for metagenomic binning, comparative biology and taxonomic classification.</title>
        <authorList>
            <person name="Goeker M."/>
        </authorList>
    </citation>
    <scope>NUCLEOTIDE SEQUENCE [LARGE SCALE GENOMIC DNA]</scope>
    <source>
        <strain evidence="3 4">DSM 18090</strain>
    </source>
</reference>
<feature type="transmembrane region" description="Helical" evidence="1">
    <location>
        <begin position="341"/>
        <end position="360"/>
    </location>
</feature>
<dbReference type="AlphaFoldDB" id="A0A3N5B7X7"/>
<dbReference type="PANTHER" id="PTHR34473:SF2">
    <property type="entry name" value="UPF0699 TRANSMEMBRANE PROTEIN YDBT"/>
    <property type="match status" value="1"/>
</dbReference>
<dbReference type="EMBL" id="RKRF01000009">
    <property type="protein sequence ID" value="RPF53417.1"/>
    <property type="molecule type" value="Genomic_DNA"/>
</dbReference>
<accession>A0A3N5B7X7</accession>
<feature type="domain" description="YdbS-like PH" evidence="2">
    <location>
        <begin position="385"/>
        <end position="438"/>
    </location>
</feature>
<proteinExistence type="predicted"/>
<keyword evidence="1" id="KW-0472">Membrane</keyword>